<evidence type="ECO:0000313" key="4">
    <source>
        <dbReference type="Proteomes" id="UP000464178"/>
    </source>
</evidence>
<keyword evidence="4" id="KW-1185">Reference proteome</keyword>
<sequence length="836" mass="92203">MLRTIASWELVPPPPRDTVRAEIELGHPQSRQHAAVAGTYNGIMNAILIAGAALVGLPILLHLIMKQEPKRLPFPAFRFLKQKLKTNQRKLRLRHFILLALRMLIIALFCLTLYQPTFKSDQLNIRGEQPVAAVIIIDTSPSTGYMANDKSRLEDARSRALEFLNELPDKSPVAVVDTSDPNAVWLPDVAAARRRIEELKEPRGGNQSVSAAIAAAYQLLAKVEQETESPDPLQKLVAVFTDRAVSSWDANRTEDLKKLRETVPDPKPVHVVFDFGADQPTNVSILSVEMKSQVIAENQTANVVVTVGAVGAAGAGVEATVIAKPVAGVSKADRSISKVVTIPNGQTRTVPFEFRDLKEGLNQWEFSLKAPDNLMIDNTRFLTFKVGAARRILTITDDKKAAVFWQVAHIVQEEFSCLVVTPDQIKISDGGQAVVQYIADPKKPNAPPIVDDLRSFEAVCLLAVREPNQPAGSSLWDKLRPYLQAGGKLIVAPAREGWMNLVDYNEGASDLMPGKFTKVIETKKMNPAPPPQKAPTWDEPRSGANGVTLVLDENALKHPMLKPIESWRQQKSDRVDVIANPRTTWKFWDVARDPSATVVAYYNDSDKPEARHPAILERSVLDPKDNNKAKGKVVLLTTRLDVTESAPPDDWHDYWTPEGSSWYAAFPNLLVRYLAGDTADANFNYPTGATVTVPLPRGKLNRESVVILEGKGVEHNDALIRPGDKQTDARIAPPKTNNAGNFSLSVQKDDRDIWRDGFSLNVPPDESNLDKVPLEAVEDLVGEGRVIPVTRNVALADLLSVTLGHPIDLFPWLLIAVLAALVAEGFIANRFYRRAK</sequence>
<dbReference type="PANTHER" id="PTHR37464">
    <property type="entry name" value="BLL2463 PROTEIN"/>
    <property type="match status" value="1"/>
</dbReference>
<dbReference type="InterPro" id="IPR024163">
    <property type="entry name" value="Aerotolerance_reg_N"/>
</dbReference>
<dbReference type="Gene3D" id="3.40.50.880">
    <property type="match status" value="1"/>
</dbReference>
<proteinExistence type="predicted"/>
<feature type="transmembrane region" description="Helical" evidence="1">
    <location>
        <begin position="93"/>
        <end position="114"/>
    </location>
</feature>
<evidence type="ECO:0000259" key="2">
    <source>
        <dbReference type="Pfam" id="PF07584"/>
    </source>
</evidence>
<reference evidence="3 4" key="1">
    <citation type="submission" date="2019-05" db="EMBL/GenBank/DDBJ databases">
        <authorList>
            <consortium name="Science for Life Laboratories"/>
        </authorList>
    </citation>
    <scope>NUCLEOTIDE SEQUENCE [LARGE SCALE GENOMIC DNA]</scope>
    <source>
        <strain evidence="3">Soil9</strain>
    </source>
</reference>
<evidence type="ECO:0000256" key="1">
    <source>
        <dbReference type="SAM" id="Phobius"/>
    </source>
</evidence>
<dbReference type="Gene3D" id="3.40.50.410">
    <property type="entry name" value="von Willebrand factor, type A domain"/>
    <property type="match status" value="1"/>
</dbReference>
<keyword evidence="1" id="KW-0472">Membrane</keyword>
<gene>
    <name evidence="3" type="ORF">SOIL9_41870</name>
</gene>
<dbReference type="KEGG" id="gms:SOIL9_41870"/>
<dbReference type="EMBL" id="LR593886">
    <property type="protein sequence ID" value="VTR93527.1"/>
    <property type="molecule type" value="Genomic_DNA"/>
</dbReference>
<accession>A0A6P2CYA1</accession>
<dbReference type="InterPro" id="IPR011933">
    <property type="entry name" value="Double_TM_dom"/>
</dbReference>
<organism evidence="3 4">
    <name type="scientific">Gemmata massiliana</name>
    <dbReference type="NCBI Taxonomy" id="1210884"/>
    <lineage>
        <taxon>Bacteria</taxon>
        <taxon>Pseudomonadati</taxon>
        <taxon>Planctomycetota</taxon>
        <taxon>Planctomycetia</taxon>
        <taxon>Gemmatales</taxon>
        <taxon>Gemmataceae</taxon>
        <taxon>Gemmata</taxon>
    </lineage>
</organism>
<evidence type="ECO:0000313" key="3">
    <source>
        <dbReference type="EMBL" id="VTR93527.1"/>
    </source>
</evidence>
<name>A0A6P2CYA1_9BACT</name>
<feature type="transmembrane region" description="Helical" evidence="1">
    <location>
        <begin position="43"/>
        <end position="64"/>
    </location>
</feature>
<dbReference type="InterPro" id="IPR029062">
    <property type="entry name" value="Class_I_gatase-like"/>
</dbReference>
<dbReference type="Proteomes" id="UP000464178">
    <property type="component" value="Chromosome"/>
</dbReference>
<dbReference type="AlphaFoldDB" id="A0A6P2CYA1"/>
<feature type="transmembrane region" description="Helical" evidence="1">
    <location>
        <begin position="809"/>
        <end position="832"/>
    </location>
</feature>
<dbReference type="PANTHER" id="PTHR37464:SF1">
    <property type="entry name" value="BLL2463 PROTEIN"/>
    <property type="match status" value="1"/>
</dbReference>
<dbReference type="InterPro" id="IPR036465">
    <property type="entry name" value="vWFA_dom_sf"/>
</dbReference>
<protein>
    <recommendedName>
        <fullName evidence="2">Aerotolerance regulator N-terminal domain-containing protein</fullName>
    </recommendedName>
</protein>
<keyword evidence="1 3" id="KW-0812">Transmembrane</keyword>
<feature type="domain" description="Aerotolerance regulator N-terminal" evidence="2">
    <location>
        <begin position="45"/>
        <end position="116"/>
    </location>
</feature>
<dbReference type="SUPFAM" id="SSF53300">
    <property type="entry name" value="vWA-like"/>
    <property type="match status" value="1"/>
</dbReference>
<keyword evidence="1" id="KW-1133">Transmembrane helix</keyword>
<dbReference type="NCBIfam" id="TIGR02226">
    <property type="entry name" value="two_anch"/>
    <property type="match status" value="1"/>
</dbReference>
<dbReference type="Pfam" id="PF07584">
    <property type="entry name" value="BatA"/>
    <property type="match status" value="1"/>
</dbReference>